<evidence type="ECO:0000313" key="1">
    <source>
        <dbReference type="EMBL" id="RCH82529.1"/>
    </source>
</evidence>
<protein>
    <submittedName>
        <fullName evidence="1">Uncharacterized protein</fullName>
    </submittedName>
</protein>
<feature type="non-terminal residue" evidence="1">
    <location>
        <position position="1"/>
    </location>
</feature>
<comment type="caution">
    <text evidence="1">The sequence shown here is derived from an EMBL/GenBank/DDBJ whole genome shotgun (WGS) entry which is preliminary data.</text>
</comment>
<evidence type="ECO:0000313" key="2">
    <source>
        <dbReference type="Proteomes" id="UP000253551"/>
    </source>
</evidence>
<accession>A0A367IY55</accession>
<reference evidence="1 2" key="1">
    <citation type="journal article" date="2018" name="G3 (Bethesda)">
        <title>Phylogenetic and Phylogenomic Definition of Rhizopus Species.</title>
        <authorList>
            <person name="Gryganskyi A.P."/>
            <person name="Golan J."/>
            <person name="Dolatabadi S."/>
            <person name="Mondo S."/>
            <person name="Robb S."/>
            <person name="Idnurm A."/>
            <person name="Muszewska A."/>
            <person name="Steczkiewicz K."/>
            <person name="Masonjones S."/>
            <person name="Liao H.L."/>
            <person name="Gajdeczka M.T."/>
            <person name="Anike F."/>
            <person name="Vuek A."/>
            <person name="Anishchenko I.M."/>
            <person name="Voigt K."/>
            <person name="de Hoog G.S."/>
            <person name="Smith M.E."/>
            <person name="Heitman J."/>
            <person name="Vilgalys R."/>
            <person name="Stajich J.E."/>
        </authorList>
    </citation>
    <scope>NUCLEOTIDE SEQUENCE [LARGE SCALE GENOMIC DNA]</scope>
    <source>
        <strain evidence="1 2">LSU 92-RS-03</strain>
    </source>
</reference>
<dbReference type="EMBL" id="PJQM01005069">
    <property type="protein sequence ID" value="RCH82529.1"/>
    <property type="molecule type" value="Genomic_DNA"/>
</dbReference>
<organism evidence="1 2">
    <name type="scientific">Rhizopus stolonifer</name>
    <name type="common">Rhizopus nigricans</name>
    <dbReference type="NCBI Taxonomy" id="4846"/>
    <lineage>
        <taxon>Eukaryota</taxon>
        <taxon>Fungi</taxon>
        <taxon>Fungi incertae sedis</taxon>
        <taxon>Mucoromycota</taxon>
        <taxon>Mucoromycotina</taxon>
        <taxon>Mucoromycetes</taxon>
        <taxon>Mucorales</taxon>
        <taxon>Mucorineae</taxon>
        <taxon>Rhizopodaceae</taxon>
        <taxon>Rhizopus</taxon>
    </lineage>
</organism>
<dbReference type="OrthoDB" id="2206158at2759"/>
<sequence length="58" mass="6284">LALLLAFRKGRKANRKPVEERGTRPTEVVVVSHTGQSAHVLIPSQSGINPPPPDFNSI</sequence>
<dbReference type="Proteomes" id="UP000253551">
    <property type="component" value="Unassembled WGS sequence"/>
</dbReference>
<gene>
    <name evidence="1" type="ORF">CU098_008815</name>
</gene>
<proteinExistence type="predicted"/>
<name>A0A367IY55_RHIST</name>
<dbReference type="AlphaFoldDB" id="A0A367IY55"/>
<keyword evidence="2" id="KW-1185">Reference proteome</keyword>